<evidence type="ECO:0000313" key="10">
    <source>
        <dbReference type="Proteomes" id="UP000002945"/>
    </source>
</evidence>
<dbReference type="Proteomes" id="UP000002945">
    <property type="component" value="Unassembled WGS sequence"/>
</dbReference>
<evidence type="ECO:0000256" key="3">
    <source>
        <dbReference type="ARBA" id="ARBA00022989"/>
    </source>
</evidence>
<feature type="transmembrane region" description="Helical" evidence="7">
    <location>
        <begin position="179"/>
        <end position="200"/>
    </location>
</feature>
<gene>
    <name evidence="9" type="ORF">KAOT1_18727</name>
</gene>
<keyword evidence="5" id="KW-0802">TPR repeat</keyword>
<organism evidence="9 10">
    <name type="scientific">Kordia algicida OT-1</name>
    <dbReference type="NCBI Taxonomy" id="391587"/>
    <lineage>
        <taxon>Bacteria</taxon>
        <taxon>Pseudomonadati</taxon>
        <taxon>Bacteroidota</taxon>
        <taxon>Flavobacteriia</taxon>
        <taxon>Flavobacteriales</taxon>
        <taxon>Flavobacteriaceae</taxon>
        <taxon>Kordia</taxon>
    </lineage>
</organism>
<accession>A9DNM3</accession>
<dbReference type="eggNOG" id="COG0457">
    <property type="taxonomic scope" value="Bacteria"/>
</dbReference>
<keyword evidence="10" id="KW-1185">Reference proteome</keyword>
<dbReference type="HOGENOM" id="CLU_342502_0_0_10"/>
<feature type="transmembrane region" description="Helical" evidence="7">
    <location>
        <begin position="261"/>
        <end position="278"/>
    </location>
</feature>
<evidence type="ECO:0000259" key="8">
    <source>
        <dbReference type="Pfam" id="PF04932"/>
    </source>
</evidence>
<sequence length="827" mass="95322">MPKNKPEKKTISKKNQLPNQLIVAHFFLFLYLLSCLVPLLNAMDYDAPQWLYISLLNVAALVFIYKNNAFFQAFQLQKKAKLYLGLLTGFFAVACLSMITAINASESLVHLARFVNVIVAFFCLYIFIRKDPKAFLNFISKLSIFVVTFYSFRAINFFLSNNNISRSNELIIGFQHGFSNINIYSAFLVIQLPLLMYGFLFFEKIWKYAAGIVTYMVILALLFAGTRTAVLSLVVIFICTISFMIYGIVKHSETVKLKKEALILGIAPFLLIFLVLNVNRIDKGSMNSIDDLLNTKNLDFYGGRKSVKNNYSNEKTMMPINLKVNKASRTSSGRFSLWELAFRNFKKNPILGVGYGNYKAVGKSEHYKNYANSRGAFANPRRAHSDFMEKLAETGIVGFLLYVSLFVVPFLWFVGLLRREKDYKKQFMYVTIFLVAVGYTLDALLNFPLERPPIQLYFIVAVGFMLAFARKDTASEENEFNKKRNLVLFGVLFLFSFASIASNYAVLKAYQLQRDMRTDLAGKTLFSDEKLKNNYESIKQQWRKYPQLSYVGTVNNVYLANYAIKAKKYDEALEILNRSKSYNTDALLVNAFKAEIFLNAKENLDSAKYYSGKVFDIYPGFKTNYYMLKSIYKKQKDTVGLLRVMNRYTKYNYRDVNEWKTKANTIYDFTKDSEAMLKVLDTGLAYNSYSGKLIAAKQEVLGKLKFKSFLSKDEVKAKHQEAYDYFVKQQYPQAKKIFEEILKTNPRDYLSIQNIGIIELINKNYEEAIKNLSLVINAQAFKDGKAEYSRGYCYEQLGEFEKAKKDYSDSRAKKYPQAMALPESKYK</sequence>
<dbReference type="GO" id="GO:0016020">
    <property type="term" value="C:membrane"/>
    <property type="evidence" value="ECO:0007669"/>
    <property type="project" value="UniProtKB-SubCell"/>
</dbReference>
<dbReference type="PANTHER" id="PTHR37422:SF23">
    <property type="entry name" value="TEICHURONIC ACID BIOSYNTHESIS PROTEIN TUAE"/>
    <property type="match status" value="1"/>
</dbReference>
<dbReference type="InterPro" id="IPR007016">
    <property type="entry name" value="O-antigen_ligase-rel_domated"/>
</dbReference>
<feature type="repeat" description="TPR" evidence="5">
    <location>
        <begin position="715"/>
        <end position="748"/>
    </location>
</feature>
<dbReference type="InterPro" id="IPR019734">
    <property type="entry name" value="TPR_rpt"/>
</dbReference>
<evidence type="ECO:0000256" key="1">
    <source>
        <dbReference type="ARBA" id="ARBA00004141"/>
    </source>
</evidence>
<evidence type="ECO:0000256" key="5">
    <source>
        <dbReference type="PROSITE-ProRule" id="PRU00339"/>
    </source>
</evidence>
<dbReference type="InterPro" id="IPR051533">
    <property type="entry name" value="WaaL-like"/>
</dbReference>
<reference evidence="9 10" key="1">
    <citation type="journal article" date="2011" name="J. Bacteriol.">
        <title>Genome sequence of the algicidal bacterium Kordia algicida OT-1.</title>
        <authorList>
            <person name="Lee H.S."/>
            <person name="Kang S.G."/>
            <person name="Kwon K.K."/>
            <person name="Lee J.H."/>
            <person name="Kim S.J."/>
        </authorList>
    </citation>
    <scope>NUCLEOTIDE SEQUENCE [LARGE SCALE GENOMIC DNA]</scope>
    <source>
        <strain evidence="9 10">OT-1</strain>
    </source>
</reference>
<dbReference type="Gene3D" id="1.25.40.10">
    <property type="entry name" value="Tetratricopeptide repeat domain"/>
    <property type="match status" value="1"/>
</dbReference>
<evidence type="ECO:0000256" key="6">
    <source>
        <dbReference type="SAM" id="MobiDB-lite"/>
    </source>
</evidence>
<dbReference type="InterPro" id="IPR011990">
    <property type="entry name" value="TPR-like_helical_dom_sf"/>
</dbReference>
<feature type="transmembrane region" description="Helical" evidence="7">
    <location>
        <begin position="49"/>
        <end position="70"/>
    </location>
</feature>
<feature type="region of interest" description="Disordered" evidence="6">
    <location>
        <begin position="808"/>
        <end position="827"/>
    </location>
</feature>
<feature type="domain" description="O-antigen ligase-related" evidence="8">
    <location>
        <begin position="216"/>
        <end position="403"/>
    </location>
</feature>
<dbReference type="SMART" id="SM00028">
    <property type="entry name" value="TPR"/>
    <property type="match status" value="3"/>
</dbReference>
<comment type="subcellular location">
    <subcellularLocation>
        <location evidence="1">Membrane</location>
        <topology evidence="1">Multi-pass membrane protein</topology>
    </subcellularLocation>
</comment>
<dbReference type="SUPFAM" id="SSF48452">
    <property type="entry name" value="TPR-like"/>
    <property type="match status" value="2"/>
</dbReference>
<evidence type="ECO:0000313" key="9">
    <source>
        <dbReference type="EMBL" id="EDP97226.1"/>
    </source>
</evidence>
<comment type="caution">
    <text evidence="9">The sequence shown here is derived from an EMBL/GenBank/DDBJ whole genome shotgun (WGS) entry which is preliminary data.</text>
</comment>
<feature type="transmembrane region" description="Helical" evidence="7">
    <location>
        <begin position="108"/>
        <end position="128"/>
    </location>
</feature>
<keyword evidence="3 7" id="KW-1133">Transmembrane helix</keyword>
<keyword evidence="4 7" id="KW-0472">Membrane</keyword>
<evidence type="ECO:0000256" key="2">
    <source>
        <dbReference type="ARBA" id="ARBA00022692"/>
    </source>
</evidence>
<feature type="transmembrane region" description="Helical" evidence="7">
    <location>
        <begin position="427"/>
        <end position="448"/>
    </location>
</feature>
<dbReference type="PANTHER" id="PTHR37422">
    <property type="entry name" value="TEICHURONIC ACID BIOSYNTHESIS PROTEIN TUAE"/>
    <property type="match status" value="1"/>
</dbReference>
<evidence type="ECO:0000256" key="7">
    <source>
        <dbReference type="SAM" id="Phobius"/>
    </source>
</evidence>
<protein>
    <submittedName>
        <fullName evidence="9">Secreted polysaccharide polymerase</fullName>
    </submittedName>
</protein>
<feature type="transmembrane region" description="Helical" evidence="7">
    <location>
        <begin position="454"/>
        <end position="470"/>
    </location>
</feature>
<proteinExistence type="predicted"/>
<dbReference type="PROSITE" id="PS50005">
    <property type="entry name" value="TPR"/>
    <property type="match status" value="1"/>
</dbReference>
<dbReference type="STRING" id="391587.KAOT1_18727"/>
<feature type="transmembrane region" description="Helical" evidence="7">
    <location>
        <begin position="21"/>
        <end position="43"/>
    </location>
</feature>
<name>A9DNM3_9FLAO</name>
<dbReference type="RefSeq" id="WP_007096277.1">
    <property type="nucleotide sequence ID" value="NZ_CP142125.1"/>
</dbReference>
<dbReference type="eggNOG" id="COG3307">
    <property type="taxonomic scope" value="Bacteria"/>
</dbReference>
<feature type="transmembrane region" description="Helical" evidence="7">
    <location>
        <begin position="82"/>
        <end position="102"/>
    </location>
</feature>
<evidence type="ECO:0000256" key="4">
    <source>
        <dbReference type="ARBA" id="ARBA00023136"/>
    </source>
</evidence>
<dbReference type="Pfam" id="PF04932">
    <property type="entry name" value="Wzy_C"/>
    <property type="match status" value="1"/>
</dbReference>
<feature type="transmembrane region" description="Helical" evidence="7">
    <location>
        <begin position="230"/>
        <end position="249"/>
    </location>
</feature>
<feature type="transmembrane region" description="Helical" evidence="7">
    <location>
        <begin position="396"/>
        <end position="415"/>
    </location>
</feature>
<keyword evidence="2 7" id="KW-0812">Transmembrane</keyword>
<dbReference type="OrthoDB" id="665122at2"/>
<dbReference type="EMBL" id="ABIB01000002">
    <property type="protein sequence ID" value="EDP97226.1"/>
    <property type="molecule type" value="Genomic_DNA"/>
</dbReference>
<feature type="transmembrane region" description="Helical" evidence="7">
    <location>
        <begin position="205"/>
        <end position="224"/>
    </location>
</feature>
<dbReference type="AlphaFoldDB" id="A9DNM3"/>
<feature type="transmembrane region" description="Helical" evidence="7">
    <location>
        <begin position="486"/>
        <end position="507"/>
    </location>
</feature>
<feature type="transmembrane region" description="Helical" evidence="7">
    <location>
        <begin position="135"/>
        <end position="159"/>
    </location>
</feature>